<keyword evidence="3" id="KW-1185">Reference proteome</keyword>
<protein>
    <recommendedName>
        <fullName evidence="1">DUF397 domain-containing protein</fullName>
    </recommendedName>
</protein>
<accession>A0A7W9HS39</accession>
<dbReference type="InterPro" id="IPR007278">
    <property type="entry name" value="DUF397"/>
</dbReference>
<dbReference type="AlphaFoldDB" id="A0A7W9HS39"/>
<dbReference type="EMBL" id="JACHMO010000001">
    <property type="protein sequence ID" value="MBB5807393.1"/>
    <property type="molecule type" value="Genomic_DNA"/>
</dbReference>
<evidence type="ECO:0000259" key="1">
    <source>
        <dbReference type="Pfam" id="PF04149"/>
    </source>
</evidence>
<comment type="caution">
    <text evidence="2">The sequence shown here is derived from an EMBL/GenBank/DDBJ whole genome shotgun (WGS) entry which is preliminary data.</text>
</comment>
<gene>
    <name evidence="2" type="ORF">F4560_007161</name>
</gene>
<organism evidence="2 3">
    <name type="scientific">Saccharothrix ecbatanensis</name>
    <dbReference type="NCBI Taxonomy" id="1105145"/>
    <lineage>
        <taxon>Bacteria</taxon>
        <taxon>Bacillati</taxon>
        <taxon>Actinomycetota</taxon>
        <taxon>Actinomycetes</taxon>
        <taxon>Pseudonocardiales</taxon>
        <taxon>Pseudonocardiaceae</taxon>
        <taxon>Saccharothrix</taxon>
    </lineage>
</organism>
<feature type="domain" description="DUF397" evidence="1">
    <location>
        <begin position="4"/>
        <end position="51"/>
    </location>
</feature>
<sequence length="52" mass="5673">MTLWRKSSRSASSANCVEVALVGKRVAARDSKNPAPIIAFPVASWARFLRAQ</sequence>
<evidence type="ECO:0000313" key="3">
    <source>
        <dbReference type="Proteomes" id="UP000552097"/>
    </source>
</evidence>
<dbReference type="Proteomes" id="UP000552097">
    <property type="component" value="Unassembled WGS sequence"/>
</dbReference>
<proteinExistence type="predicted"/>
<name>A0A7W9HS39_9PSEU</name>
<dbReference type="RefSeq" id="WP_184927456.1">
    <property type="nucleotide sequence ID" value="NZ_JACHMO010000001.1"/>
</dbReference>
<dbReference type="Pfam" id="PF04149">
    <property type="entry name" value="DUF397"/>
    <property type="match status" value="1"/>
</dbReference>
<evidence type="ECO:0000313" key="2">
    <source>
        <dbReference type="EMBL" id="MBB5807393.1"/>
    </source>
</evidence>
<reference evidence="2 3" key="1">
    <citation type="submission" date="2020-08" db="EMBL/GenBank/DDBJ databases">
        <title>Sequencing the genomes of 1000 actinobacteria strains.</title>
        <authorList>
            <person name="Klenk H.-P."/>
        </authorList>
    </citation>
    <scope>NUCLEOTIDE SEQUENCE [LARGE SCALE GENOMIC DNA]</scope>
    <source>
        <strain evidence="2 3">DSM 45486</strain>
    </source>
</reference>